<accession>A0A1C1ZMW2</accession>
<comment type="caution">
    <text evidence="1">The sequence shown here is derived from an EMBL/GenBank/DDBJ whole genome shotgun (WGS) entry which is preliminary data.</text>
</comment>
<dbReference type="AlphaFoldDB" id="A0A1C1ZMW2"/>
<organism evidence="1 2">
    <name type="scientific">Limosilactobacillus reuteri</name>
    <name type="common">Lactobacillus reuteri</name>
    <dbReference type="NCBI Taxonomy" id="1598"/>
    <lineage>
        <taxon>Bacteria</taxon>
        <taxon>Bacillati</taxon>
        <taxon>Bacillota</taxon>
        <taxon>Bacilli</taxon>
        <taxon>Lactobacillales</taxon>
        <taxon>Lactobacillaceae</taxon>
        <taxon>Limosilactobacillus</taxon>
    </lineage>
</organism>
<name>A0A1C1ZMW2_LIMRT</name>
<reference evidence="1 2" key="1">
    <citation type="journal article" date="2018" name="Front. Microbiol.">
        <title>Comparative Genomics of the Herbivore Gut Symbiont Lactobacillus reuteri Reveals Genetic Diversity and Lifestyle Adaptation.</title>
        <authorList>
            <person name="Zhao J."/>
        </authorList>
    </citation>
    <scope>NUCLEOTIDE SEQUENCE [LARGE SCALE GENOMIC DNA]</scope>
    <source>
        <strain evidence="1 2">LR10</strain>
    </source>
</reference>
<dbReference type="EMBL" id="QGHT01000004">
    <property type="protein sequence ID" value="PWT43106.1"/>
    <property type="molecule type" value="Genomic_DNA"/>
</dbReference>
<protein>
    <submittedName>
        <fullName evidence="1">Uncharacterized protein</fullName>
    </submittedName>
</protein>
<dbReference type="RefSeq" id="WP_003665967.1">
    <property type="nucleotide sequence ID" value="NZ_JAJGVW010000133.1"/>
</dbReference>
<sequence>MKIVKALPDRYHAIQFDVSFVKKYGLIKYPMVELTTQKDGHGPIVKYSKRTRDDFWSHVFGMKETVKHEENQTQNIFILRDCKSGNAVAIKDGYWIVTDRFGKSKVYSPKKFMDNFESTLLDEEEA</sequence>
<gene>
    <name evidence="1" type="ORF">DKZ22_01810</name>
</gene>
<evidence type="ECO:0000313" key="1">
    <source>
        <dbReference type="EMBL" id="PWT43106.1"/>
    </source>
</evidence>
<evidence type="ECO:0000313" key="2">
    <source>
        <dbReference type="Proteomes" id="UP000245980"/>
    </source>
</evidence>
<dbReference type="Proteomes" id="UP000245980">
    <property type="component" value="Unassembled WGS sequence"/>
</dbReference>
<proteinExistence type="predicted"/>